<protein>
    <submittedName>
        <fullName evidence="3">Uncharacterized protein</fullName>
    </submittedName>
</protein>
<gene>
    <name evidence="3" type="ORF">D0Z08_11810</name>
</gene>
<name>A0A417Y2V5_9ACTN</name>
<keyword evidence="2" id="KW-1133">Transmembrane helix</keyword>
<keyword evidence="4" id="KW-1185">Reference proteome</keyword>
<dbReference type="AlphaFoldDB" id="A0A417Y2V5"/>
<evidence type="ECO:0000256" key="2">
    <source>
        <dbReference type="SAM" id="Phobius"/>
    </source>
</evidence>
<feature type="transmembrane region" description="Helical" evidence="2">
    <location>
        <begin position="38"/>
        <end position="58"/>
    </location>
</feature>
<proteinExistence type="predicted"/>
<dbReference type="EMBL" id="QXGH01000015">
    <property type="protein sequence ID" value="RHW26874.1"/>
    <property type="molecule type" value="Genomic_DNA"/>
</dbReference>
<feature type="region of interest" description="Disordered" evidence="1">
    <location>
        <begin position="59"/>
        <end position="78"/>
    </location>
</feature>
<dbReference type="RefSeq" id="WP_118925440.1">
    <property type="nucleotide sequence ID" value="NZ_QXGH01000015.1"/>
</dbReference>
<sequence>MNDLNQLLHDAAGSGDDHRLDPRDLLTAGKRKVRNRRLALAGGAVAAVVAAAALVTGLPSDDDRQDVVDDPDQRSSSYEEVRIPVDEVERRCSVVLNGEGESTRWVGGVDEDGTAVSAATTGQRIENREGHIAELLPAGTKGVSYFPPPRRREGWSGSALPDADEIGGLCLIPQADLLDGVENAQAAPLPPADDHAAVADLCAHRAAYDVGGWQVVATAETTDYLFAMLRSDNGYYAACMLEADGGALLDLEGLRHPAEPRTAPDRRYPPYVGECADQANGDGVCVVYGADLADGFRVDLVGGERVLATSIPTNGAYLVAAEISNSAEVAIRITSPDGDVLEEVYLASHGAL</sequence>
<keyword evidence="2" id="KW-0812">Transmembrane</keyword>
<evidence type="ECO:0000256" key="1">
    <source>
        <dbReference type="SAM" id="MobiDB-lite"/>
    </source>
</evidence>
<accession>A0A417Y2V5</accession>
<evidence type="ECO:0000313" key="3">
    <source>
        <dbReference type="EMBL" id="RHW26874.1"/>
    </source>
</evidence>
<evidence type="ECO:0000313" key="4">
    <source>
        <dbReference type="Proteomes" id="UP000283644"/>
    </source>
</evidence>
<comment type="caution">
    <text evidence="3">The sequence shown here is derived from an EMBL/GenBank/DDBJ whole genome shotgun (WGS) entry which is preliminary data.</text>
</comment>
<reference evidence="3 4" key="1">
    <citation type="submission" date="2018-09" db="EMBL/GenBank/DDBJ databases">
        <title>Genome sequencing of Nocardioides immobilis CCTCC AB 2017083 for comparison to Nocardioides silvaticus.</title>
        <authorList>
            <person name="Li C."/>
            <person name="Wang G."/>
        </authorList>
    </citation>
    <scope>NUCLEOTIDE SEQUENCE [LARGE SCALE GENOMIC DNA]</scope>
    <source>
        <strain evidence="3 4">CCTCC AB 2017083</strain>
    </source>
</reference>
<feature type="compositionally biased region" description="Basic and acidic residues" evidence="1">
    <location>
        <begin position="61"/>
        <end position="78"/>
    </location>
</feature>
<dbReference type="Proteomes" id="UP000283644">
    <property type="component" value="Unassembled WGS sequence"/>
</dbReference>
<keyword evidence="2" id="KW-0472">Membrane</keyword>
<organism evidence="3 4">
    <name type="scientific">Nocardioides immobilis</name>
    <dbReference type="NCBI Taxonomy" id="2049295"/>
    <lineage>
        <taxon>Bacteria</taxon>
        <taxon>Bacillati</taxon>
        <taxon>Actinomycetota</taxon>
        <taxon>Actinomycetes</taxon>
        <taxon>Propionibacteriales</taxon>
        <taxon>Nocardioidaceae</taxon>
        <taxon>Nocardioides</taxon>
    </lineage>
</organism>